<sequence length="574" mass="65664">MFLKRLIVSSFRLGVIRDIEFHIGVNLIIDRNTSSKEQTGNGVGKTTVLRALDFCFGAEQLNFYTDPEFKKENSVIKNYLIENEIEFCLILTKDLNNKTAPVIKIKRKITSETNKTKVIASINEESYTKAKDFNEALKRTLYLDSAIKPTIREIMGRVIRNTHDKMSNALKTIKMGSNTQYETLNLFMFGFGNSQILDEKQSVTKAYKLAKSDYEVITRHRSKNALEQAIAIINRDIIAQEELISNFQVADSYNDMLAELNELKIKISEVSITLSSLEFKQKLNDKAILDLEKSHENINTLDLQKLYLEATDRLGNLNKEFTELLSFHNKMLVKKAEFIRKQMQPVLQEISKYKDELNNLLTQESELLKSLSSHGTLADLQIMQKKLNSLFEEKGGLEAGLLQIQEMENNFNILKAKFNDVSDRLKSKLDDFNKRLALFNSYFSLYTKKLYQDEYILSYKDSSGSFVFTIEPLGTLLTSGNQGEGKKKAQVASLDFAYLSVQESLEARTPRFIAHDGIEAIHVNQINKLFEIASGINGQYILAILKDKLENIDQDFINNSVVLELGEDDKFFRL</sequence>
<proteinExistence type="predicted"/>
<protein>
    <submittedName>
        <fullName evidence="3">DUF2326 domain-containing protein</fullName>
    </submittedName>
</protein>
<dbReference type="Gene3D" id="3.40.50.300">
    <property type="entry name" value="P-loop containing nucleotide triphosphate hydrolases"/>
    <property type="match status" value="1"/>
</dbReference>
<feature type="domain" description="DUF2326" evidence="2">
    <location>
        <begin position="447"/>
        <end position="573"/>
    </location>
</feature>
<name>A0A8T3LAM5_ECOLX</name>
<reference evidence="3 4" key="1">
    <citation type="submission" date="2020-05" db="EMBL/GenBank/DDBJ databases">
        <title>Epidemiological investigations into extended-spectrum beta-lactam resistant Escherichia coli ST457 carried by Australian Silver gulls identified clonal lineages that cause ExPEC disease.</title>
        <authorList>
            <person name="Nesporova K."/>
            <person name="Wyrsch E.R."/>
            <person name="Valcek A."/>
            <person name="Bitar I."/>
            <person name="Chaw K."/>
            <person name="Harris P."/>
            <person name="Hrabak J."/>
            <person name="Djordjevic S.P."/>
            <person name="Dolejska M."/>
        </authorList>
    </citation>
    <scope>NUCLEOTIDE SEQUENCE [LARGE SCALE GENOMIC DNA]</scope>
    <source>
        <strain evidence="3 4">CE1966</strain>
    </source>
</reference>
<comment type="caution">
    <text evidence="3">The sequence shown here is derived from an EMBL/GenBank/DDBJ whole genome shotgun (WGS) entry which is preliminary data.</text>
</comment>
<dbReference type="EMBL" id="JABFNF010000003">
    <property type="protein sequence ID" value="MBA1885436.1"/>
    <property type="molecule type" value="Genomic_DNA"/>
</dbReference>
<dbReference type="InterPro" id="IPR027417">
    <property type="entry name" value="P-loop_NTPase"/>
</dbReference>
<evidence type="ECO:0000313" key="3">
    <source>
        <dbReference type="EMBL" id="MBA1885436.1"/>
    </source>
</evidence>
<evidence type="ECO:0000259" key="2">
    <source>
        <dbReference type="Pfam" id="PF10088"/>
    </source>
</evidence>
<dbReference type="InterPro" id="IPR018760">
    <property type="entry name" value="DUF2326"/>
</dbReference>
<organism evidence="3 4">
    <name type="scientific">Escherichia coli</name>
    <dbReference type="NCBI Taxonomy" id="562"/>
    <lineage>
        <taxon>Bacteria</taxon>
        <taxon>Pseudomonadati</taxon>
        <taxon>Pseudomonadota</taxon>
        <taxon>Gammaproteobacteria</taxon>
        <taxon>Enterobacterales</taxon>
        <taxon>Enterobacteriaceae</taxon>
        <taxon>Escherichia</taxon>
    </lineage>
</organism>
<evidence type="ECO:0000313" key="4">
    <source>
        <dbReference type="Proteomes" id="UP000523197"/>
    </source>
</evidence>
<accession>A0A8T3LAM5</accession>
<dbReference type="Proteomes" id="UP000523197">
    <property type="component" value="Unassembled WGS sequence"/>
</dbReference>
<evidence type="ECO:0000256" key="1">
    <source>
        <dbReference type="SAM" id="Coils"/>
    </source>
</evidence>
<dbReference type="RefSeq" id="WP_062871932.1">
    <property type="nucleotide sequence ID" value="NZ_AP021933.1"/>
</dbReference>
<dbReference type="Pfam" id="PF10088">
    <property type="entry name" value="DUF2326"/>
    <property type="match status" value="1"/>
</dbReference>
<keyword evidence="1" id="KW-0175">Coiled coil</keyword>
<dbReference type="AlphaFoldDB" id="A0A8T3LAM5"/>
<gene>
    <name evidence="3" type="ORF">HLX92_04580</name>
</gene>
<feature type="coiled-coil region" evidence="1">
    <location>
        <begin position="397"/>
        <end position="424"/>
    </location>
</feature>